<evidence type="ECO:0000256" key="1">
    <source>
        <dbReference type="SAM" id="Phobius"/>
    </source>
</evidence>
<proteinExistence type="predicted"/>
<dbReference type="OrthoDB" id="1915303at2759"/>
<dbReference type="Proteomes" id="UP000235145">
    <property type="component" value="Unassembled WGS sequence"/>
</dbReference>
<dbReference type="PANTHER" id="PTHR35307:SF8">
    <property type="entry name" value="GUSTATORY RECEPTOR"/>
    <property type="match status" value="1"/>
</dbReference>
<feature type="transmembrane region" description="Helical" evidence="1">
    <location>
        <begin position="61"/>
        <end position="84"/>
    </location>
</feature>
<dbReference type="Gramene" id="rna-gnl|WGS:NBSK|LSAT_3X32961_mrna">
    <property type="protein sequence ID" value="cds-PLY87853.1"/>
    <property type="gene ID" value="gene-LSAT_3X32961"/>
</dbReference>
<feature type="transmembrane region" description="Helical" evidence="1">
    <location>
        <begin position="96"/>
        <end position="113"/>
    </location>
</feature>
<feature type="transmembrane region" description="Helical" evidence="1">
    <location>
        <begin position="424"/>
        <end position="444"/>
    </location>
</feature>
<keyword evidence="3" id="KW-1185">Reference proteome</keyword>
<name>A0A9R1VYP8_LACSA</name>
<gene>
    <name evidence="2" type="ORF">LSAT_V11C300114830</name>
</gene>
<reference evidence="2 3" key="1">
    <citation type="journal article" date="2017" name="Nat. Commun.">
        <title>Genome assembly with in vitro proximity ligation data and whole-genome triplication in lettuce.</title>
        <authorList>
            <person name="Reyes-Chin-Wo S."/>
            <person name="Wang Z."/>
            <person name="Yang X."/>
            <person name="Kozik A."/>
            <person name="Arikit S."/>
            <person name="Song C."/>
            <person name="Xia L."/>
            <person name="Froenicke L."/>
            <person name="Lavelle D.O."/>
            <person name="Truco M.J."/>
            <person name="Xia R."/>
            <person name="Zhu S."/>
            <person name="Xu C."/>
            <person name="Xu H."/>
            <person name="Xu X."/>
            <person name="Cox K."/>
            <person name="Korf I."/>
            <person name="Meyers B.C."/>
            <person name="Michelmore R.W."/>
        </authorList>
    </citation>
    <scope>NUCLEOTIDE SEQUENCE [LARGE SCALE GENOMIC DNA]</scope>
    <source>
        <strain evidence="3">cv. Salinas</strain>
        <tissue evidence="2">Seedlings</tissue>
    </source>
</reference>
<accession>A0A9R1VYP8</accession>
<protein>
    <submittedName>
        <fullName evidence="2">Uncharacterized protein</fullName>
    </submittedName>
</protein>
<organism evidence="2 3">
    <name type="scientific">Lactuca sativa</name>
    <name type="common">Garden lettuce</name>
    <dbReference type="NCBI Taxonomy" id="4236"/>
    <lineage>
        <taxon>Eukaryota</taxon>
        <taxon>Viridiplantae</taxon>
        <taxon>Streptophyta</taxon>
        <taxon>Embryophyta</taxon>
        <taxon>Tracheophyta</taxon>
        <taxon>Spermatophyta</taxon>
        <taxon>Magnoliopsida</taxon>
        <taxon>eudicotyledons</taxon>
        <taxon>Gunneridae</taxon>
        <taxon>Pentapetalae</taxon>
        <taxon>asterids</taxon>
        <taxon>campanulids</taxon>
        <taxon>Asterales</taxon>
        <taxon>Asteraceae</taxon>
        <taxon>Cichorioideae</taxon>
        <taxon>Cichorieae</taxon>
        <taxon>Lactucinae</taxon>
        <taxon>Lactuca</taxon>
    </lineage>
</organism>
<feature type="transmembrane region" description="Helical" evidence="1">
    <location>
        <begin position="323"/>
        <end position="347"/>
    </location>
</feature>
<comment type="caution">
    <text evidence="2">The sequence shown here is derived from an EMBL/GenBank/DDBJ whole genome shotgun (WGS) entry which is preliminary data.</text>
</comment>
<dbReference type="PANTHER" id="PTHR35307">
    <property type="entry name" value="PROTEIN, PUTATIVE-RELATED"/>
    <property type="match status" value="1"/>
</dbReference>
<feature type="transmembrane region" description="Helical" evidence="1">
    <location>
        <begin position="133"/>
        <end position="151"/>
    </location>
</feature>
<sequence>MGSYFHSSDYCYDIVLPIYYKENRSSSGVLVNLTNQNIESLKYFCDEKLHVEVEDKYNEPVAWIGIYISIASLFCILAMAADLWNGFRKRKYCFPCKYFSLNAVSITMIAVAMKLPMDLNSPMRGYVDQLAKQGSLIFMCVMIANLIPSLASMDNKALFANVIGLAILIITMIVNVYMQMNTGVIEHKVFSLRIGKYTFIKPHFMNVAYIYVAMLLFFLVILISSAIIVPTSKQILQLKYQATMKTTLINDQYPNETFAIEKLREHMKRYWIMAETGSPQFVMANNPLSFASGVICVIGLAIYINLLSSIFMTPILLRYQSDYKWSVIAIVTTQSIGVVVGVVAPIFRCSTVVSFKSFSRWDRNHLDVFKVETYWIKELCEWKESHITFLSNGRRSRRLMRILKNLVLIPSIGFQKAVVVTCKIIGLILVLVLLIFMCCSYYFMSLKEMIFSPPSRSSDDIGEFEELSNYVLFLEDNMELSERTFKRISNSINHLIEKAEKEQDNNLVKFIENSVGRFEGVEKFDIYEVQPLLSIKLPNSWSLPIVTLTCIAIALPNIGKDATNWLIKCVGEGLFYTRVVEENLNNGCKYVNIQKAAMTSWDEVEDNNKWLENSLGKSTYEGKTSREILEWFAHKAEEIVIEVSKSTNEGESVEYLPQKLIVANSMYRIAHSIMLTYQSNILGITEEQLFALLSHMIADILVACFTNIPRVITMKCHESAIEKREASVEAAAKLLGRTTEIIKRLEMYQLPSIDHKKMAYIDEWRFHLQCIP</sequence>
<keyword evidence="1" id="KW-1133">Transmembrane helix</keyword>
<keyword evidence="1" id="KW-0472">Membrane</keyword>
<dbReference type="EMBL" id="NBSK02000003">
    <property type="protein sequence ID" value="KAJ0216457.1"/>
    <property type="molecule type" value="Genomic_DNA"/>
</dbReference>
<feature type="transmembrane region" description="Helical" evidence="1">
    <location>
        <begin position="208"/>
        <end position="229"/>
    </location>
</feature>
<evidence type="ECO:0000313" key="3">
    <source>
        <dbReference type="Proteomes" id="UP000235145"/>
    </source>
</evidence>
<dbReference type="AlphaFoldDB" id="A0A9R1VYP8"/>
<feature type="transmembrane region" description="Helical" evidence="1">
    <location>
        <begin position="158"/>
        <end position="178"/>
    </location>
</feature>
<feature type="transmembrane region" description="Helical" evidence="1">
    <location>
        <begin position="290"/>
        <end position="317"/>
    </location>
</feature>
<evidence type="ECO:0000313" key="2">
    <source>
        <dbReference type="EMBL" id="KAJ0216457.1"/>
    </source>
</evidence>
<keyword evidence="1" id="KW-0812">Transmembrane</keyword>